<evidence type="ECO:0000313" key="5">
    <source>
        <dbReference type="EMBL" id="KAF5843043.1"/>
    </source>
</evidence>
<dbReference type="InterPro" id="IPR015422">
    <property type="entry name" value="PyrdxlP-dep_Trfase_small"/>
</dbReference>
<gene>
    <name evidence="5" type="ORF">DUNSADRAFT_2656</name>
</gene>
<feature type="region of interest" description="Disordered" evidence="4">
    <location>
        <begin position="51"/>
        <end position="76"/>
    </location>
</feature>
<sequence>HVCLQAAVRAERGLPDDLVRISGGIEDISDLIADLDAAMSLAMATIGFDPANPTPGIGKPPGSTPPSSPAAVAGAPLSREQELMGRIKHLESLLQQQQQHTAVQQ</sequence>
<evidence type="ECO:0000256" key="4">
    <source>
        <dbReference type="SAM" id="MobiDB-lite"/>
    </source>
</evidence>
<dbReference type="EMBL" id="MU069449">
    <property type="protein sequence ID" value="KAF5843043.1"/>
    <property type="molecule type" value="Genomic_DNA"/>
</dbReference>
<accession>A0ABQ7H874</accession>
<dbReference type="Pfam" id="PF01053">
    <property type="entry name" value="Cys_Met_Meta_PP"/>
    <property type="match status" value="1"/>
</dbReference>
<evidence type="ECO:0000256" key="2">
    <source>
        <dbReference type="ARBA" id="ARBA00022898"/>
    </source>
</evidence>
<dbReference type="InterPro" id="IPR000277">
    <property type="entry name" value="Cys/Met-Metab_PyrdxlP-dep_enz"/>
</dbReference>
<name>A0ABQ7H874_DUNSA</name>
<organism evidence="5 6">
    <name type="scientific">Dunaliella salina</name>
    <name type="common">Green alga</name>
    <name type="synonym">Protococcus salinus</name>
    <dbReference type="NCBI Taxonomy" id="3046"/>
    <lineage>
        <taxon>Eukaryota</taxon>
        <taxon>Viridiplantae</taxon>
        <taxon>Chlorophyta</taxon>
        <taxon>core chlorophytes</taxon>
        <taxon>Chlorophyceae</taxon>
        <taxon>CS clade</taxon>
        <taxon>Chlamydomonadales</taxon>
        <taxon>Dunaliellaceae</taxon>
        <taxon>Dunaliella</taxon>
    </lineage>
</organism>
<dbReference type="SUPFAM" id="SSF53383">
    <property type="entry name" value="PLP-dependent transferases"/>
    <property type="match status" value="1"/>
</dbReference>
<comment type="similarity">
    <text evidence="3">Belongs to the trans-sulfuration enzymes family.</text>
</comment>
<dbReference type="Proteomes" id="UP000815325">
    <property type="component" value="Unassembled WGS sequence"/>
</dbReference>
<comment type="cofactor">
    <cofactor evidence="1 3">
        <name>pyridoxal 5'-phosphate</name>
        <dbReference type="ChEBI" id="CHEBI:597326"/>
    </cofactor>
</comment>
<evidence type="ECO:0000256" key="3">
    <source>
        <dbReference type="RuleBase" id="RU362118"/>
    </source>
</evidence>
<keyword evidence="2 3" id="KW-0663">Pyridoxal phosphate</keyword>
<comment type="caution">
    <text evidence="5">The sequence shown here is derived from an EMBL/GenBank/DDBJ whole genome shotgun (WGS) entry which is preliminary data.</text>
</comment>
<dbReference type="Gene3D" id="3.90.1150.10">
    <property type="entry name" value="Aspartate Aminotransferase, domain 1"/>
    <property type="match status" value="1"/>
</dbReference>
<proteinExistence type="inferred from homology"/>
<evidence type="ECO:0000256" key="1">
    <source>
        <dbReference type="ARBA" id="ARBA00001933"/>
    </source>
</evidence>
<dbReference type="InterPro" id="IPR015424">
    <property type="entry name" value="PyrdxlP-dep_Trfase"/>
</dbReference>
<keyword evidence="6" id="KW-1185">Reference proteome</keyword>
<evidence type="ECO:0000313" key="6">
    <source>
        <dbReference type="Proteomes" id="UP000815325"/>
    </source>
</evidence>
<reference evidence="5" key="1">
    <citation type="submission" date="2017-08" db="EMBL/GenBank/DDBJ databases">
        <authorList>
            <person name="Polle J.E."/>
            <person name="Barry K."/>
            <person name="Cushman J."/>
            <person name="Schmutz J."/>
            <person name="Tran D."/>
            <person name="Hathwaick L.T."/>
            <person name="Yim W.C."/>
            <person name="Jenkins J."/>
            <person name="Mckie-Krisberg Z.M."/>
            <person name="Prochnik S."/>
            <person name="Lindquist E."/>
            <person name="Dockter R.B."/>
            <person name="Adam C."/>
            <person name="Molina H."/>
            <person name="Bunkerborg J."/>
            <person name="Jin E."/>
            <person name="Buchheim M."/>
            <person name="Magnuson J."/>
        </authorList>
    </citation>
    <scope>NUCLEOTIDE SEQUENCE</scope>
    <source>
        <strain evidence="5">CCAP 19/18</strain>
    </source>
</reference>
<feature type="non-terminal residue" evidence="5">
    <location>
        <position position="1"/>
    </location>
</feature>
<protein>
    <submittedName>
        <fullName evidence="5">Uncharacterized protein</fullName>
    </submittedName>
</protein>